<gene>
    <name evidence="3" type="ORF">H9X91_12565</name>
</gene>
<feature type="transmembrane region" description="Helical" evidence="2">
    <location>
        <begin position="374"/>
        <end position="392"/>
    </location>
</feature>
<dbReference type="EMBL" id="JACSNX010000027">
    <property type="protein sequence ID" value="MBM6852267.1"/>
    <property type="molecule type" value="Genomic_DNA"/>
</dbReference>
<dbReference type="Proteomes" id="UP000719500">
    <property type="component" value="Unassembled WGS sequence"/>
</dbReference>
<dbReference type="InterPro" id="IPR023214">
    <property type="entry name" value="HAD_sf"/>
</dbReference>
<comment type="caution">
    <text evidence="3">The sequence shown here is derived from an EMBL/GenBank/DDBJ whole genome shotgun (WGS) entry which is preliminary data.</text>
</comment>
<keyword evidence="2" id="KW-0812">Transmembrane</keyword>
<sequence>MASKDEREFDSGLTGGTDVPAAEEDFSLEEILAEYGAGREQRLLADVEQEVRREAEPDASVPEPAPQEPSPKAETRQKPAAPRAKRKEVPPPQKPSAGPAPDRPEDPMEELQRDLPPSPHPITLEDVVGSTVDAVMEEEAQEPLLRPRRGLFSRRRLVETEELYAPPEPEPEPEEIPEIDTIGPEPELAEAAADCRAETKRRKRPILAAALISLLPVIPMGIEAYGYEIRYWTGNAAAQSGVLLACLVIVAVLARQVFAKAFGALLRKRCTSELLAVISAAVMAADCAARLLLPERSDAACYAPVACFALVFAMWGGAREGRGLWDTFRMAATDDEPPYLVTETEKGACKQTGSVPGFYTTALREDTAAVWQNALMPVVLVASIVFAGLSSLGQGRGDDFLLNWSAILGAGTTFALPLCWGMPFSRLARHFHKAGCAVAGWCGAEKISRRRAMILTDGDLFPPGTIQLNGVKVFGEDLPRVSSYAASMARAADCGLQRLFDGLLRSEGGHYETVDDFSFYEEGGYSATIRGESVLLGTASFMRKMEVRLPAGINLRTGIFLAMDRQLAAVFAVKYQPSENVDFALRMMRRSRITPILASRDPNITPALLKRKFHKSVKVEFPSLTDRVAYSEAELDRGMPRALLFREGLLPYAEAVVGSRRLCKAVRRATALSVLGSVAGTLLSFYLVFQEAYNLLTPLALLLFLLLWTLPVLLLADWAGRY</sequence>
<feature type="transmembrane region" description="Helical" evidence="2">
    <location>
        <begin position="206"/>
        <end position="225"/>
    </location>
</feature>
<feature type="compositionally biased region" description="Basic and acidic residues" evidence="1">
    <location>
        <begin position="102"/>
        <end position="113"/>
    </location>
</feature>
<feature type="region of interest" description="Disordered" evidence="1">
    <location>
        <begin position="1"/>
        <end position="25"/>
    </location>
</feature>
<name>A0ABS2FZC9_9FIRM</name>
<organism evidence="3 4">
    <name type="scientific">Oscillibacter valericigenes</name>
    <dbReference type="NCBI Taxonomy" id="351091"/>
    <lineage>
        <taxon>Bacteria</taxon>
        <taxon>Bacillati</taxon>
        <taxon>Bacillota</taxon>
        <taxon>Clostridia</taxon>
        <taxon>Eubacteriales</taxon>
        <taxon>Oscillospiraceae</taxon>
        <taxon>Oscillibacter</taxon>
    </lineage>
</organism>
<dbReference type="RefSeq" id="WP_204805500.1">
    <property type="nucleotide sequence ID" value="NZ_JACSNX010000027.1"/>
</dbReference>
<feature type="compositionally biased region" description="Basic and acidic residues" evidence="1">
    <location>
        <begin position="1"/>
        <end position="10"/>
    </location>
</feature>
<feature type="transmembrane region" description="Helical" evidence="2">
    <location>
        <begin position="669"/>
        <end position="689"/>
    </location>
</feature>
<dbReference type="Gene3D" id="3.40.1110.10">
    <property type="entry name" value="Calcium-transporting ATPase, cytoplasmic domain N"/>
    <property type="match status" value="1"/>
</dbReference>
<feature type="compositionally biased region" description="Basic and acidic residues" evidence="1">
    <location>
        <begin position="44"/>
        <end position="56"/>
    </location>
</feature>
<feature type="transmembrane region" description="Helical" evidence="2">
    <location>
        <begin position="237"/>
        <end position="254"/>
    </location>
</feature>
<accession>A0ABS2FZC9</accession>
<dbReference type="Gene3D" id="3.40.50.1000">
    <property type="entry name" value="HAD superfamily/HAD-like"/>
    <property type="match status" value="1"/>
</dbReference>
<evidence type="ECO:0000313" key="4">
    <source>
        <dbReference type="Proteomes" id="UP000719500"/>
    </source>
</evidence>
<evidence type="ECO:0000256" key="1">
    <source>
        <dbReference type="SAM" id="MobiDB-lite"/>
    </source>
</evidence>
<feature type="region of interest" description="Disordered" evidence="1">
    <location>
        <begin position="44"/>
        <end position="124"/>
    </location>
</feature>
<reference evidence="3 4" key="1">
    <citation type="journal article" date="2021" name="Sci. Rep.">
        <title>The distribution of antibiotic resistance genes in chicken gut microbiota commensals.</title>
        <authorList>
            <person name="Juricova H."/>
            <person name="Matiasovicova J."/>
            <person name="Kubasova T."/>
            <person name="Cejkova D."/>
            <person name="Rychlik I."/>
        </authorList>
    </citation>
    <scope>NUCLEOTIDE SEQUENCE [LARGE SCALE GENOMIC DNA]</scope>
    <source>
        <strain evidence="3 4">An411</strain>
    </source>
</reference>
<evidence type="ECO:0000313" key="3">
    <source>
        <dbReference type="EMBL" id="MBM6852267.1"/>
    </source>
</evidence>
<keyword evidence="2" id="KW-1133">Transmembrane helix</keyword>
<dbReference type="InterPro" id="IPR023299">
    <property type="entry name" value="ATPase_P-typ_cyto_dom_N"/>
</dbReference>
<proteinExistence type="predicted"/>
<feature type="transmembrane region" description="Helical" evidence="2">
    <location>
        <begin position="404"/>
        <end position="424"/>
    </location>
</feature>
<protein>
    <submittedName>
        <fullName evidence="3">Uncharacterized protein</fullName>
    </submittedName>
</protein>
<feature type="transmembrane region" description="Helical" evidence="2">
    <location>
        <begin position="695"/>
        <end position="716"/>
    </location>
</feature>
<keyword evidence="4" id="KW-1185">Reference proteome</keyword>
<evidence type="ECO:0000256" key="2">
    <source>
        <dbReference type="SAM" id="Phobius"/>
    </source>
</evidence>
<keyword evidence="2" id="KW-0472">Membrane</keyword>